<dbReference type="AlphaFoldDB" id="A0A443K7Y7"/>
<evidence type="ECO:0000256" key="1">
    <source>
        <dbReference type="SAM" id="SignalP"/>
    </source>
</evidence>
<evidence type="ECO:0008006" key="4">
    <source>
        <dbReference type="Google" id="ProtNLM"/>
    </source>
</evidence>
<feature type="signal peptide" evidence="1">
    <location>
        <begin position="1"/>
        <end position="18"/>
    </location>
</feature>
<gene>
    <name evidence="2" type="ORF">D2T31_12060</name>
</gene>
<dbReference type="EMBL" id="SAUX01000013">
    <property type="protein sequence ID" value="RWR28840.1"/>
    <property type="molecule type" value="Genomic_DNA"/>
</dbReference>
<protein>
    <recommendedName>
        <fullName evidence="4">Lipoprotein</fullName>
    </recommendedName>
</protein>
<organism evidence="2 3">
    <name type="scientific">Paenirhodobacter populi</name>
    <dbReference type="NCBI Taxonomy" id="2306993"/>
    <lineage>
        <taxon>Bacteria</taxon>
        <taxon>Pseudomonadati</taxon>
        <taxon>Pseudomonadota</taxon>
        <taxon>Alphaproteobacteria</taxon>
        <taxon>Rhodobacterales</taxon>
        <taxon>Rhodobacter group</taxon>
        <taxon>Paenirhodobacter</taxon>
    </lineage>
</organism>
<accession>A0A443K7Y7</accession>
<reference evidence="2 3" key="2">
    <citation type="submission" date="2019-01" db="EMBL/GenBank/DDBJ databases">
        <authorList>
            <person name="Li Y."/>
        </authorList>
    </citation>
    <scope>NUCLEOTIDE SEQUENCE [LARGE SCALE GENOMIC DNA]</scope>
    <source>
        <strain evidence="2 3">D19-10-3-21</strain>
    </source>
</reference>
<evidence type="ECO:0000313" key="2">
    <source>
        <dbReference type="EMBL" id="RWR28840.1"/>
    </source>
</evidence>
<comment type="caution">
    <text evidence="2">The sequence shown here is derived from an EMBL/GenBank/DDBJ whole genome shotgun (WGS) entry which is preliminary data.</text>
</comment>
<name>A0A443K7Y7_9RHOB</name>
<dbReference type="Proteomes" id="UP000285295">
    <property type="component" value="Unassembled WGS sequence"/>
</dbReference>
<evidence type="ECO:0000313" key="3">
    <source>
        <dbReference type="Proteomes" id="UP000285295"/>
    </source>
</evidence>
<reference evidence="2 3" key="1">
    <citation type="submission" date="2019-01" db="EMBL/GenBank/DDBJ databases">
        <title>Sinorhodobacter populi sp. nov. isolated from the symptomatic bark tissue of Populus euramericana canker.</title>
        <authorList>
            <person name="Xu G."/>
        </authorList>
    </citation>
    <scope>NUCLEOTIDE SEQUENCE [LARGE SCALE GENOMIC DNA]</scope>
    <source>
        <strain evidence="2 3">D19-10-3-21</strain>
    </source>
</reference>
<proteinExistence type="predicted"/>
<feature type="chain" id="PRO_5019487555" description="Lipoprotein" evidence="1">
    <location>
        <begin position="19"/>
        <end position="125"/>
    </location>
</feature>
<dbReference type="RefSeq" id="WP_128237558.1">
    <property type="nucleotide sequence ID" value="NZ_SAUX01000013.1"/>
</dbReference>
<sequence>MRCSTPALFLAMAVSSLAGCATLTNEDNVPVALSFSSGDSGVCALANKRQSQQANIPSVVQVRRSDDALRYNCKTNKGKEATGEIPSTIGGKIVASAVFLDFGIVDSITDKHREYPASYVIPVTK</sequence>
<dbReference type="OrthoDB" id="7872325at2"/>
<keyword evidence="1" id="KW-0732">Signal</keyword>
<dbReference type="PROSITE" id="PS51257">
    <property type="entry name" value="PROKAR_LIPOPROTEIN"/>
    <property type="match status" value="1"/>
</dbReference>